<dbReference type="AlphaFoldDB" id="A0AA39WLF7"/>
<dbReference type="InterPro" id="IPR038104">
    <property type="entry name" value="Rap1_C_sf"/>
</dbReference>
<dbReference type="Pfam" id="PF11626">
    <property type="entry name" value="Rap1_C"/>
    <property type="match status" value="1"/>
</dbReference>
<feature type="compositionally biased region" description="Basic and acidic residues" evidence="9">
    <location>
        <begin position="282"/>
        <end position="293"/>
    </location>
</feature>
<dbReference type="Proteomes" id="UP001175000">
    <property type="component" value="Unassembled WGS sequence"/>
</dbReference>
<feature type="region of interest" description="Disordered" evidence="9">
    <location>
        <begin position="724"/>
        <end position="783"/>
    </location>
</feature>
<evidence type="ECO:0000259" key="10">
    <source>
        <dbReference type="PROSITE" id="PS51011"/>
    </source>
</evidence>
<dbReference type="SMART" id="SM00501">
    <property type="entry name" value="BRIGHT"/>
    <property type="match status" value="1"/>
</dbReference>
<reference evidence="11" key="1">
    <citation type="submission" date="2023-06" db="EMBL/GenBank/DDBJ databases">
        <title>Genome-scale phylogeny and comparative genomics of the fungal order Sordariales.</title>
        <authorList>
            <consortium name="Lawrence Berkeley National Laboratory"/>
            <person name="Hensen N."/>
            <person name="Bonometti L."/>
            <person name="Westerberg I."/>
            <person name="Brannstrom I.O."/>
            <person name="Guillou S."/>
            <person name="Cros-Aarteil S."/>
            <person name="Calhoun S."/>
            <person name="Haridas S."/>
            <person name="Kuo A."/>
            <person name="Mondo S."/>
            <person name="Pangilinan J."/>
            <person name="Riley R."/>
            <person name="Labutti K."/>
            <person name="Andreopoulos B."/>
            <person name="Lipzen A."/>
            <person name="Chen C."/>
            <person name="Yanf M."/>
            <person name="Daum C."/>
            <person name="Ng V."/>
            <person name="Clum A."/>
            <person name="Steindorff A."/>
            <person name="Ohm R."/>
            <person name="Martin F."/>
            <person name="Silar P."/>
            <person name="Natvig D."/>
            <person name="Lalanne C."/>
            <person name="Gautier V."/>
            <person name="Ament-Velasquez S.L."/>
            <person name="Kruys A."/>
            <person name="Hutchinson M.I."/>
            <person name="Powell A.J."/>
            <person name="Barry K."/>
            <person name="Miller A.N."/>
            <person name="Grigoriev I.V."/>
            <person name="Debuchy R."/>
            <person name="Gladieux P."/>
            <person name="Thoren M.H."/>
            <person name="Johannesson H."/>
        </authorList>
    </citation>
    <scope>NUCLEOTIDE SEQUENCE</scope>
    <source>
        <strain evidence="11">CBS 606.72</strain>
    </source>
</reference>
<keyword evidence="12" id="KW-1185">Reference proteome</keyword>
<keyword evidence="4" id="KW-0805">Transcription regulation</keyword>
<evidence type="ECO:0000256" key="5">
    <source>
        <dbReference type="ARBA" id="ARBA00023159"/>
    </source>
</evidence>
<evidence type="ECO:0000256" key="8">
    <source>
        <dbReference type="RuleBase" id="RU367107"/>
    </source>
</evidence>
<comment type="similarity">
    <text evidence="1 8">Belongs to the RAP1 family.</text>
</comment>
<feature type="compositionally biased region" description="Polar residues" evidence="9">
    <location>
        <begin position="836"/>
        <end position="853"/>
    </location>
</feature>
<dbReference type="GO" id="GO:0042162">
    <property type="term" value="F:telomeric DNA binding"/>
    <property type="evidence" value="ECO:0007669"/>
    <property type="project" value="TreeGrafter"/>
</dbReference>
<dbReference type="Gene3D" id="1.10.150.60">
    <property type="entry name" value="ARID DNA-binding domain"/>
    <property type="match status" value="1"/>
</dbReference>
<dbReference type="PANTHER" id="PTHR16466:SF6">
    <property type="entry name" value="TELOMERIC REPEAT-BINDING FACTOR 2-INTERACTING PROTEIN 1"/>
    <property type="match status" value="1"/>
</dbReference>
<dbReference type="InterPro" id="IPR036431">
    <property type="entry name" value="ARID_dom_sf"/>
</dbReference>
<keyword evidence="6" id="KW-0804">Transcription</keyword>
<dbReference type="InterPro" id="IPR001606">
    <property type="entry name" value="ARID_dom"/>
</dbReference>
<evidence type="ECO:0000313" key="12">
    <source>
        <dbReference type="Proteomes" id="UP001175000"/>
    </source>
</evidence>
<name>A0AA39WLF7_9PEZI</name>
<evidence type="ECO:0000256" key="7">
    <source>
        <dbReference type="ARBA" id="ARBA00023242"/>
    </source>
</evidence>
<accession>A0AA39WLF7</accession>
<dbReference type="EMBL" id="JAULSU010000005">
    <property type="protein sequence ID" value="KAK0617460.1"/>
    <property type="molecule type" value="Genomic_DNA"/>
</dbReference>
<dbReference type="GO" id="GO:0070187">
    <property type="term" value="C:shelterin complex"/>
    <property type="evidence" value="ECO:0007669"/>
    <property type="project" value="TreeGrafter"/>
</dbReference>
<feature type="region of interest" description="Disordered" evidence="9">
    <location>
        <begin position="571"/>
        <end position="593"/>
    </location>
</feature>
<comment type="caution">
    <text evidence="11">The sequence shown here is derived from an EMBL/GenBank/DDBJ whole genome shotgun (WGS) entry which is preliminary data.</text>
</comment>
<dbReference type="SMART" id="SM01014">
    <property type="entry name" value="ARID"/>
    <property type="match status" value="1"/>
</dbReference>
<dbReference type="InterPro" id="IPR021661">
    <property type="entry name" value="Rap1_C"/>
</dbReference>
<keyword evidence="3 8" id="KW-0779">Telomere</keyword>
<comment type="subcellular location">
    <subcellularLocation>
        <location evidence="8">Nucleus</location>
    </subcellularLocation>
    <subcellularLocation>
        <location evidence="8">Chromosome</location>
        <location evidence="8">Telomere</location>
    </subcellularLocation>
</comment>
<gene>
    <name evidence="11" type="ORF">B0T14DRAFT_498470</name>
</gene>
<proteinExistence type="inferred from homology"/>
<sequence length="998" mass="111996">MSATVVYDNLDNANGEYHGTLLGGVKFYVHQRVPSREQLLERIKVNGGKIVKLEKLADVKLADHARKDAPPGFVSWKYITDSVQRAELCNIDNYKIGSTAPRSVGGLQPTKGTKHPFTADEDERLVEHVLREIRHGGKAMGNKIFQDFAEKYPGTHTWQSFRDRWVKKLRLENRERISAIEASPSSSPATPVQEIVCKERKLVVSPISDDSVQQTPRVANKARNRFMPEDDAILRKWVKEQIRQGEKINGNKIYQILAEKHPHHSWHSWRDRWIRHLSKTQETPEKSDSELHRSLQPVNRTSRPPRADRNVRQSIQGSGASPSVSATPEAVPRIAASRITAQTGVAGSEAHPSQLHDNPARTPVSSAPERSGGFLGDSKLQARFLELEARRQRIQAARKIQRVWRSYSTRLLVHNCLEDITRLVPVAKGASLRMRIARRQLEELRAETQTEPDEDEPDEGEPERPAQRSRHVPMAKVPTPKEQFYIYIQGFRELASIKPVPWVDVGRKSVELWDLWNAVTSQGGNRDWEEIADLLGLDWMENPAVTGQLKAAFQKHLSEFEDVMQQFEDEEGDVATASEPGHPVSAQFASSPPVASLKRGYGDAMLSSSFGVSSPSKRRRFEPHEEIPYTPEKQPADRTLGLPDDPLSTPIGIRLKSLRSSPQQLPTTSRAAIEPETQDFQFGQADEEVWSSPSRQLRSGMEEAIARQEDFHFPPSEVIIRRKKDLPPVGVDSDTDEYFTPQQGTPSGNKAAVQHSVEKTAHQSLPRTQAAQSTSSAQLTAPREFDSATDLAMKRQPASTMPPHGMLGRSQQRAPHPLKSGQALRGSFSSAPGRVSSLSRPASRQPTGPTSSAPLPPGLGREVSAVERFEALGYRRPIVEAALRATTNDIGLAGQLMERLRANPKDIPTDVTGIWTEVDDQNLRKVYEVDYGKEHSGTELERQKIRWAKGAKDRLRRKHGIERCEQRRVYLDDLEEAEAAKRAKRKKLDWRAALQVSH</sequence>
<protein>
    <recommendedName>
        <fullName evidence="8">DNA-binding protein RAP1</fullName>
    </recommendedName>
</protein>
<keyword evidence="7 8" id="KW-0539">Nucleus</keyword>
<dbReference type="Gene3D" id="1.10.10.2170">
    <property type="match status" value="1"/>
</dbReference>
<dbReference type="CDD" id="cd16100">
    <property type="entry name" value="ARID"/>
    <property type="match status" value="1"/>
</dbReference>
<feature type="region of interest" description="Disordered" evidence="9">
    <location>
        <begin position="443"/>
        <end position="473"/>
    </location>
</feature>
<evidence type="ECO:0000256" key="9">
    <source>
        <dbReference type="SAM" id="MobiDB-lite"/>
    </source>
</evidence>
<dbReference type="InterPro" id="IPR001357">
    <property type="entry name" value="BRCT_dom"/>
</dbReference>
<evidence type="ECO:0000256" key="1">
    <source>
        <dbReference type="ARBA" id="ARBA00010467"/>
    </source>
</evidence>
<evidence type="ECO:0000313" key="11">
    <source>
        <dbReference type="EMBL" id="KAK0617460.1"/>
    </source>
</evidence>
<keyword evidence="5" id="KW-0010">Activator</keyword>
<feature type="compositionally biased region" description="Polar residues" evidence="9">
    <location>
        <begin position="312"/>
        <end position="326"/>
    </location>
</feature>
<feature type="region of interest" description="Disordered" evidence="9">
    <location>
        <begin position="796"/>
        <end position="860"/>
    </location>
</feature>
<organism evidence="11 12">
    <name type="scientific">Immersiella caudata</name>
    <dbReference type="NCBI Taxonomy" id="314043"/>
    <lineage>
        <taxon>Eukaryota</taxon>
        <taxon>Fungi</taxon>
        <taxon>Dikarya</taxon>
        <taxon>Ascomycota</taxon>
        <taxon>Pezizomycotina</taxon>
        <taxon>Sordariomycetes</taxon>
        <taxon>Sordariomycetidae</taxon>
        <taxon>Sordariales</taxon>
        <taxon>Lasiosphaeriaceae</taxon>
        <taxon>Immersiella</taxon>
    </lineage>
</organism>
<dbReference type="SUPFAM" id="SSF46689">
    <property type="entry name" value="Homeodomain-like"/>
    <property type="match status" value="2"/>
</dbReference>
<evidence type="ECO:0000256" key="4">
    <source>
        <dbReference type="ARBA" id="ARBA00023015"/>
    </source>
</evidence>
<dbReference type="Pfam" id="PF08914">
    <property type="entry name" value="Myb_Rap1"/>
    <property type="match status" value="2"/>
</dbReference>
<comment type="function">
    <text evidence="8">Involved in the regulation of telomere length, clustering and has a specific role in telomere position effect (TPE).</text>
</comment>
<dbReference type="CDD" id="cd11655">
    <property type="entry name" value="rap1_myb-like"/>
    <property type="match status" value="2"/>
</dbReference>
<dbReference type="InterPro" id="IPR009057">
    <property type="entry name" value="Homeodomain-like_sf"/>
</dbReference>
<dbReference type="GO" id="GO:0010833">
    <property type="term" value="P:telomere maintenance via telomere lengthening"/>
    <property type="evidence" value="ECO:0007669"/>
    <property type="project" value="UniProtKB-UniRule"/>
</dbReference>
<dbReference type="InterPro" id="IPR039595">
    <property type="entry name" value="TE2IP/Rap1"/>
</dbReference>
<dbReference type="Gene3D" id="3.40.50.10190">
    <property type="entry name" value="BRCT domain"/>
    <property type="match status" value="1"/>
</dbReference>
<dbReference type="Pfam" id="PF16589">
    <property type="entry name" value="BRCT_2"/>
    <property type="match status" value="1"/>
</dbReference>
<keyword evidence="2 8" id="KW-0158">Chromosome</keyword>
<evidence type="ECO:0000256" key="3">
    <source>
        <dbReference type="ARBA" id="ARBA00022895"/>
    </source>
</evidence>
<feature type="region of interest" description="Disordered" evidence="9">
    <location>
        <begin position="280"/>
        <end position="329"/>
    </location>
</feature>
<dbReference type="InterPro" id="IPR036420">
    <property type="entry name" value="BRCT_dom_sf"/>
</dbReference>
<dbReference type="PANTHER" id="PTHR16466">
    <property type="entry name" value="TELOMERE REPEAT-BINDING FACTOR 2-INTERACTING PROTEIN 1"/>
    <property type="match status" value="1"/>
</dbReference>
<evidence type="ECO:0000256" key="2">
    <source>
        <dbReference type="ARBA" id="ARBA00022454"/>
    </source>
</evidence>
<dbReference type="Pfam" id="PF01388">
    <property type="entry name" value="ARID"/>
    <property type="match status" value="1"/>
</dbReference>
<dbReference type="PROSITE" id="PS51011">
    <property type="entry name" value="ARID"/>
    <property type="match status" value="1"/>
</dbReference>
<feature type="domain" description="ARID" evidence="10">
    <location>
        <begin position="478"/>
        <end position="565"/>
    </location>
</feature>
<dbReference type="GO" id="GO:0031848">
    <property type="term" value="P:protection from non-homologous end joining at telomere"/>
    <property type="evidence" value="ECO:0007669"/>
    <property type="project" value="TreeGrafter"/>
</dbReference>
<feature type="region of interest" description="Disordered" evidence="9">
    <location>
        <begin position="608"/>
        <end position="643"/>
    </location>
</feature>
<feature type="compositionally biased region" description="Low complexity" evidence="9">
    <location>
        <begin position="768"/>
        <end position="781"/>
    </location>
</feature>
<dbReference type="SUPFAM" id="SSF46774">
    <property type="entry name" value="ARID-like"/>
    <property type="match status" value="1"/>
</dbReference>
<feature type="compositionally biased region" description="Acidic residues" evidence="9">
    <location>
        <begin position="450"/>
        <end position="461"/>
    </location>
</feature>
<feature type="region of interest" description="Disordered" evidence="9">
    <location>
        <begin position="342"/>
        <end position="375"/>
    </location>
</feature>
<comment type="subunit">
    <text evidence="8">Homodimer.</text>
</comment>
<dbReference type="Gene3D" id="1.10.10.60">
    <property type="entry name" value="Homeodomain-like"/>
    <property type="match status" value="2"/>
</dbReference>
<evidence type="ECO:0000256" key="6">
    <source>
        <dbReference type="ARBA" id="ARBA00023163"/>
    </source>
</evidence>
<dbReference type="InterPro" id="IPR015010">
    <property type="entry name" value="TERF2IP_Myb"/>
</dbReference>